<organism evidence="3 4">
    <name type="scientific">Oerskovia rustica</name>
    <dbReference type="NCBI Taxonomy" id="2762237"/>
    <lineage>
        <taxon>Bacteria</taxon>
        <taxon>Bacillati</taxon>
        <taxon>Actinomycetota</taxon>
        <taxon>Actinomycetes</taxon>
        <taxon>Micrococcales</taxon>
        <taxon>Cellulomonadaceae</taxon>
        <taxon>Oerskovia</taxon>
    </lineage>
</organism>
<feature type="compositionally biased region" description="Basic and acidic residues" evidence="1">
    <location>
        <begin position="1"/>
        <end position="15"/>
    </location>
</feature>
<keyword evidence="4" id="KW-1185">Reference proteome</keyword>
<keyword evidence="2" id="KW-1133">Transmembrane helix</keyword>
<evidence type="ECO:0008006" key="5">
    <source>
        <dbReference type="Google" id="ProtNLM"/>
    </source>
</evidence>
<keyword evidence="2" id="KW-0812">Transmembrane</keyword>
<feature type="compositionally biased region" description="Basic and acidic residues" evidence="1">
    <location>
        <begin position="91"/>
        <end position="103"/>
    </location>
</feature>
<protein>
    <recommendedName>
        <fullName evidence="5">DUF308 domain-containing protein</fullName>
    </recommendedName>
</protein>
<dbReference type="EMBL" id="JACSQQ010000057">
    <property type="protein sequence ID" value="MBD7952476.1"/>
    <property type="molecule type" value="Genomic_DNA"/>
</dbReference>
<feature type="compositionally biased region" description="Acidic residues" evidence="1">
    <location>
        <begin position="40"/>
        <end position="64"/>
    </location>
</feature>
<sequence length="276" mass="28398">MTTEKNPYESDDARETQALPPVDPTIEMPVTPGEATEDGRYEEDADDAAPGEGESPEDTDETLPETDAATSAGDDPDATQIIEAGPAQDGLAHEDDLADEIFRGEPTQALPVADPTLVLPVAPPAQALPTQALPTGTLPAGEPAPTHTQAYPVQDAPVDPEPVSVSAPSPTPAPAPGPTPAVDPAAQWNATAQQRAQAPTDPALGDDPRNRGLRVGTVVWGFVIVAVGAGILALALGATYDLDLALIALLSVAGLVLVVSSIVSSSRRSARERARR</sequence>
<evidence type="ECO:0000256" key="2">
    <source>
        <dbReference type="SAM" id="Phobius"/>
    </source>
</evidence>
<proteinExistence type="predicted"/>
<evidence type="ECO:0000313" key="3">
    <source>
        <dbReference type="EMBL" id="MBD7952476.1"/>
    </source>
</evidence>
<feature type="compositionally biased region" description="Low complexity" evidence="1">
    <location>
        <begin position="155"/>
        <end position="168"/>
    </location>
</feature>
<dbReference type="Proteomes" id="UP000641803">
    <property type="component" value="Unassembled WGS sequence"/>
</dbReference>
<evidence type="ECO:0000313" key="4">
    <source>
        <dbReference type="Proteomes" id="UP000641803"/>
    </source>
</evidence>
<name>A0ABR8RXE5_9CELL</name>
<feature type="compositionally biased region" description="Pro residues" evidence="1">
    <location>
        <begin position="169"/>
        <end position="181"/>
    </location>
</feature>
<gene>
    <name evidence="3" type="ORF">H9652_18950</name>
</gene>
<feature type="compositionally biased region" description="Polar residues" evidence="1">
    <location>
        <begin position="188"/>
        <end position="197"/>
    </location>
</feature>
<accession>A0ABR8RXE5</accession>
<comment type="caution">
    <text evidence="3">The sequence shown here is derived from an EMBL/GenBank/DDBJ whole genome shotgun (WGS) entry which is preliminary data.</text>
</comment>
<reference evidence="3 4" key="1">
    <citation type="submission" date="2020-08" db="EMBL/GenBank/DDBJ databases">
        <title>A Genomic Blueprint of the Chicken Gut Microbiome.</title>
        <authorList>
            <person name="Gilroy R."/>
            <person name="Ravi A."/>
            <person name="Getino M."/>
            <person name="Pursley I."/>
            <person name="Horton D.L."/>
            <person name="Alikhan N.-F."/>
            <person name="Baker D."/>
            <person name="Gharbi K."/>
            <person name="Hall N."/>
            <person name="Watson M."/>
            <person name="Adriaenssens E.M."/>
            <person name="Foster-Nyarko E."/>
            <person name="Jarju S."/>
            <person name="Secka A."/>
            <person name="Antonio M."/>
            <person name="Oren A."/>
            <person name="Chaudhuri R."/>
            <person name="La Ragione R.M."/>
            <person name="Hildebrand F."/>
            <person name="Pallen M.J."/>
        </authorList>
    </citation>
    <scope>NUCLEOTIDE SEQUENCE [LARGE SCALE GENOMIC DNA]</scope>
    <source>
        <strain evidence="3 4">Sa4CUA1</strain>
    </source>
</reference>
<keyword evidence="2" id="KW-0472">Membrane</keyword>
<dbReference type="RefSeq" id="WP_191798310.1">
    <property type="nucleotide sequence ID" value="NZ_JACSQQ010000057.1"/>
</dbReference>
<feature type="transmembrane region" description="Helical" evidence="2">
    <location>
        <begin position="244"/>
        <end position="266"/>
    </location>
</feature>
<evidence type="ECO:0000256" key="1">
    <source>
        <dbReference type="SAM" id="MobiDB-lite"/>
    </source>
</evidence>
<feature type="region of interest" description="Disordered" evidence="1">
    <location>
        <begin position="128"/>
        <end position="209"/>
    </location>
</feature>
<feature type="region of interest" description="Disordered" evidence="1">
    <location>
        <begin position="1"/>
        <end position="108"/>
    </location>
</feature>
<feature type="transmembrane region" description="Helical" evidence="2">
    <location>
        <begin position="218"/>
        <end position="238"/>
    </location>
</feature>